<organism evidence="5">
    <name type="scientific">Serratia fonticola</name>
    <dbReference type="NCBI Taxonomy" id="47917"/>
    <lineage>
        <taxon>Bacteria</taxon>
        <taxon>Pseudomonadati</taxon>
        <taxon>Pseudomonadota</taxon>
        <taxon>Gammaproteobacteria</taxon>
        <taxon>Enterobacterales</taxon>
        <taxon>Yersiniaceae</taxon>
        <taxon>Serratia</taxon>
    </lineage>
</organism>
<dbReference type="SUPFAM" id="SSF69369">
    <property type="entry name" value="Cloacin translocation domain"/>
    <property type="match status" value="1"/>
</dbReference>
<dbReference type="GO" id="GO:0031640">
    <property type="term" value="P:killing of cells of another organism"/>
    <property type="evidence" value="ECO:0007669"/>
    <property type="project" value="UniProtKB-KW"/>
</dbReference>
<dbReference type="InterPro" id="IPR016128">
    <property type="entry name" value="Pyosin/cloacin_T_dom"/>
</dbReference>
<name>A0A542D8Q9_SERFO</name>
<evidence type="ECO:0000313" key="5">
    <source>
        <dbReference type="EMBL" id="TVZ68975.1"/>
    </source>
</evidence>
<accession>A0A542D8Q9</accession>
<keyword evidence="2" id="KW-0044">Antibiotic</keyword>
<comment type="caution">
    <text evidence="5">The sequence shown here is derived from an EMBL/GenBank/DDBJ whole genome shotgun (WGS) entry which is preliminary data.</text>
</comment>
<reference evidence="5" key="1">
    <citation type="submission" date="2019-06" db="EMBL/GenBank/DDBJ databases">
        <authorList>
            <person name="Deangelis K."/>
            <person name="Huntemann M."/>
            <person name="Clum A."/>
            <person name="Pillay M."/>
            <person name="Palaniappan K."/>
            <person name="Varghese N."/>
            <person name="Mikhailova N."/>
            <person name="Stamatis D."/>
            <person name="Reddy T."/>
            <person name="Daum C."/>
            <person name="Shapiro N."/>
            <person name="Ivanova N."/>
            <person name="Kyrpides N."/>
            <person name="Woyke T."/>
        </authorList>
    </citation>
    <scope>NUCLEOTIDE SEQUENCE [LARGE SCALE GENOMIC DNA]</scope>
    <source>
        <strain evidence="5">128R</strain>
    </source>
</reference>
<evidence type="ECO:0000256" key="3">
    <source>
        <dbReference type="ARBA" id="ARBA00023048"/>
    </source>
</evidence>
<keyword evidence="3" id="KW-0078">Bacteriocin</keyword>
<keyword evidence="1" id="KW-0929">Antimicrobial</keyword>
<sequence length="713" mass="76396">MNEKNYNNGIPPQPGLIWDGGGWGWPTSLDSHSTDDTMILFPSINSSANSIAYYKDGVAYNTAGEAIITITNGPTPPTGTIPSSPPSGGGLFVSMLPSNVAPVYLKNRLQVDYIPGKGPKFTPYNQLIQLQKIFDDQISAARAHIIEPAAQIIERAFASLQRATDTQTGDDSRVSSAGASLDAAVKGLQDANNEVLVSEVNAIHRHDAAEKALKEVIPILGLTNVSPNEYDFVLTRILDSVSRSYWEEKSVKPRVEEYNAKQRLLAALDNIAVIIDDVVSKSNTLTTVVNQVKNEREASAKLAALMAAAGVNPTPVYTQEMVKSAQASLVAAGGMVLNRAPGMLQLTVAAEGVLTTASELAGTVAGALWRGAAELSRIATVSTLGATVGTLVIGFWPKEVGLGSDQILGRDMDLFAAQALLFAAGKVSMTPEMASVNLPVRGLLVTEDGRQYVALVKTGIAGVSANVPVLKAVRDEKTGLDKITLPAVAGTPSRTILINPVPVGPTAPANTGNSSPAPVTPVHTGTTIKQADSIVTTTFPAEDLKGLRDFIYWQPSAEETGVEAIYVMLSNPYGNSNSKGKYSGRDYHTEKAGGPIQDLDWKTAKVDRAGVDKVKLHTGRFEESADNKVMIDRLEKILKGELTATDIDKRFYTHEIRELERYRALGVPDGITDDSVWNNAHTATLEDYKINEKSQPLYTPEAEEAYRKAEEGM</sequence>
<gene>
    <name evidence="5" type="ORF">FHU10_1439</name>
</gene>
<protein>
    <submittedName>
        <fullName evidence="5">S-type pyocin</fullName>
    </submittedName>
</protein>
<proteinExistence type="predicted"/>
<evidence type="ECO:0000259" key="4">
    <source>
        <dbReference type="Pfam" id="PF06958"/>
    </source>
</evidence>
<evidence type="ECO:0000256" key="2">
    <source>
        <dbReference type="ARBA" id="ARBA00023022"/>
    </source>
</evidence>
<evidence type="ECO:0000256" key="1">
    <source>
        <dbReference type="ARBA" id="ARBA00022529"/>
    </source>
</evidence>
<dbReference type="GO" id="GO:0042742">
    <property type="term" value="P:defense response to bacterium"/>
    <property type="evidence" value="ECO:0007669"/>
    <property type="project" value="UniProtKB-KW"/>
</dbReference>
<reference evidence="5" key="2">
    <citation type="submission" date="2019-08" db="EMBL/GenBank/DDBJ databases">
        <title>Investigation of anaerobic lignin degradation for improved lignocellulosic biofuels.</title>
        <authorList>
            <person name="Deangelis K.PhD."/>
        </authorList>
    </citation>
    <scope>NUCLEOTIDE SEQUENCE [LARGE SCALE GENOMIC DNA]</scope>
    <source>
        <strain evidence="5">128R</strain>
    </source>
</reference>
<dbReference type="EMBL" id="VISQ01000001">
    <property type="protein sequence ID" value="TVZ68975.1"/>
    <property type="molecule type" value="Genomic_DNA"/>
</dbReference>
<feature type="domain" description="Pyosin/cloacin translocation" evidence="4">
    <location>
        <begin position="431"/>
        <end position="568"/>
    </location>
</feature>
<dbReference type="Pfam" id="PF06958">
    <property type="entry name" value="Pyocin_S"/>
    <property type="match status" value="1"/>
</dbReference>
<dbReference type="AlphaFoldDB" id="A0A542D8Q9"/>
<dbReference type="InterPro" id="IPR036302">
    <property type="entry name" value="Pyosin/cloacin_T_dom_sf"/>
</dbReference>